<protein>
    <submittedName>
        <fullName evidence="2">Uncharacterized protein</fullName>
    </submittedName>
</protein>
<keyword evidence="1" id="KW-0472">Membrane</keyword>
<dbReference type="AlphaFoldDB" id="A0A4S2H2H7"/>
<keyword evidence="1" id="KW-0812">Transmembrane</keyword>
<feature type="transmembrane region" description="Helical" evidence="1">
    <location>
        <begin position="131"/>
        <end position="150"/>
    </location>
</feature>
<dbReference type="RefSeq" id="WP_135994294.1">
    <property type="nucleotide sequence ID" value="NZ_CP071057.1"/>
</dbReference>
<feature type="transmembrane region" description="Helical" evidence="1">
    <location>
        <begin position="56"/>
        <end position="79"/>
    </location>
</feature>
<feature type="transmembrane region" description="Helical" evidence="1">
    <location>
        <begin position="7"/>
        <end position="26"/>
    </location>
</feature>
<feature type="transmembrane region" description="Helical" evidence="1">
    <location>
        <begin position="91"/>
        <end position="111"/>
    </location>
</feature>
<evidence type="ECO:0000313" key="2">
    <source>
        <dbReference type="EMBL" id="TGY89797.1"/>
    </source>
</evidence>
<organism evidence="2 3">
    <name type="scientific">Marinicauda algicola</name>
    <dbReference type="NCBI Taxonomy" id="2029849"/>
    <lineage>
        <taxon>Bacteria</taxon>
        <taxon>Pseudomonadati</taxon>
        <taxon>Pseudomonadota</taxon>
        <taxon>Alphaproteobacteria</taxon>
        <taxon>Maricaulales</taxon>
        <taxon>Maricaulaceae</taxon>
        <taxon>Marinicauda</taxon>
    </lineage>
</organism>
<gene>
    <name evidence="2" type="ORF">E5163_01255</name>
</gene>
<keyword evidence="1" id="KW-1133">Transmembrane helix</keyword>
<evidence type="ECO:0000256" key="1">
    <source>
        <dbReference type="SAM" id="Phobius"/>
    </source>
</evidence>
<dbReference type="EMBL" id="SRXW01000001">
    <property type="protein sequence ID" value="TGY89797.1"/>
    <property type="molecule type" value="Genomic_DNA"/>
</dbReference>
<dbReference type="OrthoDB" id="9791120at2"/>
<dbReference type="Proteomes" id="UP000308054">
    <property type="component" value="Unassembled WGS sequence"/>
</dbReference>
<keyword evidence="3" id="KW-1185">Reference proteome</keyword>
<evidence type="ECO:0000313" key="3">
    <source>
        <dbReference type="Proteomes" id="UP000308054"/>
    </source>
</evidence>
<name>A0A4S2H2H7_9PROT</name>
<proteinExistence type="predicted"/>
<sequence>MPSITRLASWAAALFISAIFIDSLRFKFTGHETPRHIFTTLRDWSGIDLFYPAGPWIIGLAELAAALLLVVLPALVVVTRGREAHAALSQSLGALIAIGVMSGAIVFHLFTPLGIETPTAWQDAQPVETSPALFVAAVVSWLCAGLILLLRGPLARRTLTGRATDGALS</sequence>
<accession>A0A4S2H2H7</accession>
<reference evidence="2 3" key="1">
    <citation type="journal article" date="2017" name="Int. J. Syst. Evol. Microbiol.">
        <title>Marinicauda algicola sp. nov., isolated from a marine red alga Rhodosorus marinus.</title>
        <authorList>
            <person name="Jeong S.E."/>
            <person name="Jeon S.H."/>
            <person name="Chun B.H."/>
            <person name="Kim D.W."/>
            <person name="Jeon C.O."/>
        </authorList>
    </citation>
    <scope>NUCLEOTIDE SEQUENCE [LARGE SCALE GENOMIC DNA]</scope>
    <source>
        <strain evidence="2 3">JCM 31718</strain>
    </source>
</reference>
<comment type="caution">
    <text evidence="2">The sequence shown here is derived from an EMBL/GenBank/DDBJ whole genome shotgun (WGS) entry which is preliminary data.</text>
</comment>